<name>A0ABQ4TDT8_METOR</name>
<sequence length="63" mass="6830">MNVPAALALQSIPFAGLAFLRSRNPSRFILLYAVILGLLLSAIALMGDPRIAETFEQSIEQAE</sequence>
<keyword evidence="1" id="KW-0472">Membrane</keyword>
<dbReference type="RefSeq" id="WP_238312160.1">
    <property type="nucleotide sequence ID" value="NZ_BPQV01000009.1"/>
</dbReference>
<proteinExistence type="predicted"/>
<keyword evidence="1" id="KW-0812">Transmembrane</keyword>
<evidence type="ECO:0000313" key="3">
    <source>
        <dbReference type="Proteomes" id="UP001055156"/>
    </source>
</evidence>
<evidence type="ECO:0000256" key="1">
    <source>
        <dbReference type="SAM" id="Phobius"/>
    </source>
</evidence>
<comment type="caution">
    <text evidence="2">The sequence shown here is derived from an EMBL/GenBank/DDBJ whole genome shotgun (WGS) entry which is preliminary data.</text>
</comment>
<reference evidence="2" key="2">
    <citation type="submission" date="2021-08" db="EMBL/GenBank/DDBJ databases">
        <authorList>
            <person name="Tani A."/>
            <person name="Ola A."/>
            <person name="Ogura Y."/>
            <person name="Katsura K."/>
            <person name="Hayashi T."/>
        </authorList>
    </citation>
    <scope>NUCLEOTIDE SEQUENCE</scope>
    <source>
        <strain evidence="2">NBRC 15689</strain>
    </source>
</reference>
<reference evidence="2" key="1">
    <citation type="journal article" date="2021" name="Front. Microbiol.">
        <title>Comprehensive Comparative Genomics and Phenotyping of Methylobacterium Species.</title>
        <authorList>
            <person name="Alessa O."/>
            <person name="Ogura Y."/>
            <person name="Fujitani Y."/>
            <person name="Takami H."/>
            <person name="Hayashi T."/>
            <person name="Sahin N."/>
            <person name="Tani A."/>
        </authorList>
    </citation>
    <scope>NUCLEOTIDE SEQUENCE</scope>
    <source>
        <strain evidence="2">NBRC 15689</strain>
    </source>
</reference>
<dbReference type="Proteomes" id="UP001055156">
    <property type="component" value="Unassembled WGS sequence"/>
</dbReference>
<evidence type="ECO:0000313" key="2">
    <source>
        <dbReference type="EMBL" id="GJE28270.1"/>
    </source>
</evidence>
<feature type="transmembrane region" description="Helical" evidence="1">
    <location>
        <begin position="28"/>
        <end position="47"/>
    </location>
</feature>
<accession>A0ABQ4TDT8</accession>
<keyword evidence="3" id="KW-1185">Reference proteome</keyword>
<gene>
    <name evidence="2" type="ORF">LKMONMHP_3137</name>
</gene>
<keyword evidence="1" id="KW-1133">Transmembrane helix</keyword>
<dbReference type="EMBL" id="BPQV01000009">
    <property type="protein sequence ID" value="GJE28270.1"/>
    <property type="molecule type" value="Genomic_DNA"/>
</dbReference>
<organism evidence="2 3">
    <name type="scientific">Methylobacterium organophilum</name>
    <dbReference type="NCBI Taxonomy" id="410"/>
    <lineage>
        <taxon>Bacteria</taxon>
        <taxon>Pseudomonadati</taxon>
        <taxon>Pseudomonadota</taxon>
        <taxon>Alphaproteobacteria</taxon>
        <taxon>Hyphomicrobiales</taxon>
        <taxon>Methylobacteriaceae</taxon>
        <taxon>Methylobacterium</taxon>
    </lineage>
</organism>
<protein>
    <submittedName>
        <fullName evidence="2">Uncharacterized protein</fullName>
    </submittedName>
</protein>